<organism evidence="1 2">
    <name type="scientific">Sorangium cellulosum</name>
    <name type="common">Polyangium cellulosum</name>
    <dbReference type="NCBI Taxonomy" id="56"/>
    <lineage>
        <taxon>Bacteria</taxon>
        <taxon>Pseudomonadati</taxon>
        <taxon>Myxococcota</taxon>
        <taxon>Polyangia</taxon>
        <taxon>Polyangiales</taxon>
        <taxon>Polyangiaceae</taxon>
        <taxon>Sorangium</taxon>
    </lineage>
</organism>
<evidence type="ECO:0000313" key="1">
    <source>
        <dbReference type="EMBL" id="KYF86026.1"/>
    </source>
</evidence>
<dbReference type="Proteomes" id="UP000075515">
    <property type="component" value="Unassembled WGS sequence"/>
</dbReference>
<comment type="caution">
    <text evidence="1">The sequence shown here is derived from an EMBL/GenBank/DDBJ whole genome shotgun (WGS) entry which is preliminary data.</text>
</comment>
<accession>A0A150S130</accession>
<name>A0A150S130_SORCE</name>
<sequence>MNLWQPAQPGSATCWAKRSRVEVTSSTGGGTLLTFAGGGLSGWHMRFSRTTMPRWMGEVWLW</sequence>
<reference evidence="1 2" key="1">
    <citation type="submission" date="2014-02" db="EMBL/GenBank/DDBJ databases">
        <title>The small core and large imbalanced accessory genome model reveals a collaborative survival strategy of Sorangium cellulosum strains in nature.</title>
        <authorList>
            <person name="Han K."/>
            <person name="Peng R."/>
            <person name="Blom J."/>
            <person name="Li Y.-Z."/>
        </authorList>
    </citation>
    <scope>NUCLEOTIDE SEQUENCE [LARGE SCALE GENOMIC DNA]</scope>
    <source>
        <strain evidence="1 2">So0149</strain>
    </source>
</reference>
<dbReference type="AlphaFoldDB" id="A0A150S130"/>
<proteinExistence type="predicted"/>
<gene>
    <name evidence="1" type="ORF">BE18_33030</name>
</gene>
<dbReference type="EMBL" id="JEMC01002610">
    <property type="protein sequence ID" value="KYF86026.1"/>
    <property type="molecule type" value="Genomic_DNA"/>
</dbReference>
<evidence type="ECO:0000313" key="2">
    <source>
        <dbReference type="Proteomes" id="UP000075515"/>
    </source>
</evidence>
<protein>
    <submittedName>
        <fullName evidence="1">Uncharacterized protein</fullName>
    </submittedName>
</protein>